<evidence type="ECO:0000313" key="3">
    <source>
        <dbReference type="Proteomes" id="UP001224775"/>
    </source>
</evidence>
<comment type="caution">
    <text evidence="2">The sequence shown here is derived from an EMBL/GenBank/DDBJ whole genome shotgun (WGS) entry which is preliminary data.</text>
</comment>
<protein>
    <submittedName>
        <fullName evidence="2">Uncharacterized protein</fullName>
    </submittedName>
</protein>
<sequence length="161" mass="18162">MHQLNARLEANMKLCSVCYGPSKEERTDLISFYVNVGRYTGAVRNARRRHGHCIHLTIETHSSVTRNAKRIVGLRPKRSARSIHEEVVKSGQLSCKEGGNMSVCVRIAIQVEMIMHVMLGIKKNKQTKNYFTLLTNCTSMTLPPTSPTNKSVEDRNAMSEM</sequence>
<organism evidence="2 3">
    <name type="scientific">Skeletonema marinoi</name>
    <dbReference type="NCBI Taxonomy" id="267567"/>
    <lineage>
        <taxon>Eukaryota</taxon>
        <taxon>Sar</taxon>
        <taxon>Stramenopiles</taxon>
        <taxon>Ochrophyta</taxon>
        <taxon>Bacillariophyta</taxon>
        <taxon>Coscinodiscophyceae</taxon>
        <taxon>Thalassiosirophycidae</taxon>
        <taxon>Thalassiosirales</taxon>
        <taxon>Skeletonemataceae</taxon>
        <taxon>Skeletonema</taxon>
        <taxon>Skeletonema marinoi-dohrnii complex</taxon>
    </lineage>
</organism>
<proteinExistence type="predicted"/>
<evidence type="ECO:0000256" key="1">
    <source>
        <dbReference type="SAM" id="MobiDB-lite"/>
    </source>
</evidence>
<evidence type="ECO:0000313" key="2">
    <source>
        <dbReference type="EMBL" id="KAK1737883.1"/>
    </source>
</evidence>
<keyword evidence="3" id="KW-1185">Reference proteome</keyword>
<gene>
    <name evidence="2" type="ORF">QTG54_011177</name>
</gene>
<dbReference type="AlphaFoldDB" id="A0AAD8Y2C1"/>
<name>A0AAD8Y2C1_9STRA</name>
<accession>A0AAD8Y2C1</accession>
<feature type="compositionally biased region" description="Basic and acidic residues" evidence="1">
    <location>
        <begin position="151"/>
        <end position="161"/>
    </location>
</feature>
<dbReference type="Proteomes" id="UP001224775">
    <property type="component" value="Unassembled WGS sequence"/>
</dbReference>
<reference evidence="2" key="1">
    <citation type="submission" date="2023-06" db="EMBL/GenBank/DDBJ databases">
        <title>Survivors Of The Sea: Transcriptome response of Skeletonema marinoi to long-term dormancy.</title>
        <authorList>
            <person name="Pinder M.I.M."/>
            <person name="Kourtchenko O."/>
            <person name="Robertson E.K."/>
            <person name="Larsson T."/>
            <person name="Maumus F."/>
            <person name="Osuna-Cruz C.M."/>
            <person name="Vancaester E."/>
            <person name="Stenow R."/>
            <person name="Vandepoele K."/>
            <person name="Ploug H."/>
            <person name="Bruchert V."/>
            <person name="Godhe A."/>
            <person name="Topel M."/>
        </authorList>
    </citation>
    <scope>NUCLEOTIDE SEQUENCE</scope>
    <source>
        <strain evidence="2">R05AC</strain>
    </source>
</reference>
<feature type="region of interest" description="Disordered" evidence="1">
    <location>
        <begin position="142"/>
        <end position="161"/>
    </location>
</feature>
<dbReference type="EMBL" id="JATAAI010000022">
    <property type="protein sequence ID" value="KAK1737883.1"/>
    <property type="molecule type" value="Genomic_DNA"/>
</dbReference>